<evidence type="ECO:0000313" key="4">
    <source>
        <dbReference type="Proteomes" id="UP000792457"/>
    </source>
</evidence>
<dbReference type="OrthoDB" id="1060944at2759"/>
<dbReference type="InterPro" id="IPR050216">
    <property type="entry name" value="LRR_domain-containing"/>
</dbReference>
<reference evidence="3" key="2">
    <citation type="submission" date="2017-10" db="EMBL/GenBank/DDBJ databases">
        <title>Ladona fulva Genome sequencing and assembly.</title>
        <authorList>
            <person name="Murali S."/>
            <person name="Richards S."/>
            <person name="Bandaranaike D."/>
            <person name="Bellair M."/>
            <person name="Blankenburg K."/>
            <person name="Chao H."/>
            <person name="Dinh H."/>
            <person name="Doddapaneni H."/>
            <person name="Dugan-Rocha S."/>
            <person name="Elkadiri S."/>
            <person name="Gnanaolivu R."/>
            <person name="Hernandez B."/>
            <person name="Skinner E."/>
            <person name="Javaid M."/>
            <person name="Lee S."/>
            <person name="Li M."/>
            <person name="Ming W."/>
            <person name="Munidasa M."/>
            <person name="Muniz J."/>
            <person name="Nguyen L."/>
            <person name="Hughes D."/>
            <person name="Osuji N."/>
            <person name="Pu L.-L."/>
            <person name="Puazo M."/>
            <person name="Qu C."/>
            <person name="Quiroz J."/>
            <person name="Raj R."/>
            <person name="Weissenberger G."/>
            <person name="Xin Y."/>
            <person name="Zou X."/>
            <person name="Han Y."/>
            <person name="Worley K."/>
            <person name="Muzny D."/>
            <person name="Gibbs R."/>
        </authorList>
    </citation>
    <scope>NUCLEOTIDE SEQUENCE</scope>
    <source>
        <strain evidence="3">Sampled in the wild</strain>
    </source>
</reference>
<dbReference type="PANTHER" id="PTHR48051:SF1">
    <property type="entry name" value="RAS SUPPRESSOR PROTEIN 1"/>
    <property type="match status" value="1"/>
</dbReference>
<reference evidence="3" key="1">
    <citation type="submission" date="2013-04" db="EMBL/GenBank/DDBJ databases">
        <authorList>
            <person name="Qu J."/>
            <person name="Murali S.C."/>
            <person name="Bandaranaike D."/>
            <person name="Bellair M."/>
            <person name="Blankenburg K."/>
            <person name="Chao H."/>
            <person name="Dinh H."/>
            <person name="Doddapaneni H."/>
            <person name="Downs B."/>
            <person name="Dugan-Rocha S."/>
            <person name="Elkadiri S."/>
            <person name="Gnanaolivu R.D."/>
            <person name="Hernandez B."/>
            <person name="Javaid M."/>
            <person name="Jayaseelan J.C."/>
            <person name="Lee S."/>
            <person name="Li M."/>
            <person name="Ming W."/>
            <person name="Munidasa M."/>
            <person name="Muniz J."/>
            <person name="Nguyen L."/>
            <person name="Ongeri F."/>
            <person name="Osuji N."/>
            <person name="Pu L.-L."/>
            <person name="Puazo M."/>
            <person name="Qu C."/>
            <person name="Quiroz J."/>
            <person name="Raj R."/>
            <person name="Weissenberger G."/>
            <person name="Xin Y."/>
            <person name="Zou X."/>
            <person name="Han Y."/>
            <person name="Richards S."/>
            <person name="Worley K."/>
            <person name="Muzny D."/>
            <person name="Gibbs R."/>
        </authorList>
    </citation>
    <scope>NUCLEOTIDE SEQUENCE</scope>
    <source>
        <strain evidence="3">Sampled in the wild</strain>
    </source>
</reference>
<dbReference type="GO" id="GO:0005737">
    <property type="term" value="C:cytoplasm"/>
    <property type="evidence" value="ECO:0007669"/>
    <property type="project" value="TreeGrafter"/>
</dbReference>
<evidence type="ECO:0000256" key="1">
    <source>
        <dbReference type="ARBA" id="ARBA00022614"/>
    </source>
</evidence>
<evidence type="ECO:0000256" key="2">
    <source>
        <dbReference type="ARBA" id="ARBA00022737"/>
    </source>
</evidence>
<sequence>MSRNRLSRLPEEFCDLSALTKLDISYNAFINLPRVVFKIPNLTSLVASDNYITEVEVDKLLAAPTLTDVDLRRNPLSRVAHTELTALIPRIRLALPPPPPVEEWEDLTDV</sequence>
<evidence type="ECO:0008006" key="5">
    <source>
        <dbReference type="Google" id="ProtNLM"/>
    </source>
</evidence>
<proteinExistence type="predicted"/>
<evidence type="ECO:0000313" key="3">
    <source>
        <dbReference type="EMBL" id="KAG8227967.1"/>
    </source>
</evidence>
<organism evidence="3 4">
    <name type="scientific">Ladona fulva</name>
    <name type="common">Scarce chaser dragonfly</name>
    <name type="synonym">Libellula fulva</name>
    <dbReference type="NCBI Taxonomy" id="123851"/>
    <lineage>
        <taxon>Eukaryota</taxon>
        <taxon>Metazoa</taxon>
        <taxon>Ecdysozoa</taxon>
        <taxon>Arthropoda</taxon>
        <taxon>Hexapoda</taxon>
        <taxon>Insecta</taxon>
        <taxon>Pterygota</taxon>
        <taxon>Palaeoptera</taxon>
        <taxon>Odonata</taxon>
        <taxon>Epiprocta</taxon>
        <taxon>Anisoptera</taxon>
        <taxon>Libelluloidea</taxon>
        <taxon>Libellulidae</taxon>
        <taxon>Ladona</taxon>
    </lineage>
</organism>
<gene>
    <name evidence="3" type="ORF">J437_LFUL007518</name>
</gene>
<name>A0A8K0K5B4_LADFU</name>
<dbReference type="SUPFAM" id="SSF52075">
    <property type="entry name" value="Outer arm dynein light chain 1"/>
    <property type="match status" value="1"/>
</dbReference>
<dbReference type="AlphaFoldDB" id="A0A8K0K5B4"/>
<dbReference type="EMBL" id="KZ308352">
    <property type="protein sequence ID" value="KAG8227967.1"/>
    <property type="molecule type" value="Genomic_DNA"/>
</dbReference>
<comment type="caution">
    <text evidence="3">The sequence shown here is derived from an EMBL/GenBank/DDBJ whole genome shotgun (WGS) entry which is preliminary data.</text>
</comment>
<dbReference type="PANTHER" id="PTHR48051">
    <property type="match status" value="1"/>
</dbReference>
<keyword evidence="2" id="KW-0677">Repeat</keyword>
<accession>A0A8K0K5B4</accession>
<keyword evidence="4" id="KW-1185">Reference proteome</keyword>
<protein>
    <recommendedName>
        <fullName evidence="5">Leucine-rich repeat-containing protein 20</fullName>
    </recommendedName>
</protein>
<dbReference type="InterPro" id="IPR032675">
    <property type="entry name" value="LRR_dom_sf"/>
</dbReference>
<keyword evidence="1" id="KW-0433">Leucine-rich repeat</keyword>
<dbReference type="Gene3D" id="3.80.10.10">
    <property type="entry name" value="Ribonuclease Inhibitor"/>
    <property type="match status" value="1"/>
</dbReference>
<dbReference type="Proteomes" id="UP000792457">
    <property type="component" value="Unassembled WGS sequence"/>
</dbReference>